<keyword evidence="1" id="KW-1133">Transmembrane helix</keyword>
<proteinExistence type="predicted"/>
<feature type="transmembrane region" description="Helical" evidence="1">
    <location>
        <begin position="101"/>
        <end position="124"/>
    </location>
</feature>
<organism evidence="2 3">
    <name type="scientific">Candidatus Methanobinarius endosymbioticus</name>
    <dbReference type="NCBI Taxonomy" id="2006182"/>
    <lineage>
        <taxon>Archaea</taxon>
        <taxon>Methanobacteriati</taxon>
        <taxon>Methanobacteriota</taxon>
        <taxon>Methanomada group</taxon>
        <taxon>Methanobacteria</taxon>
        <taxon>Methanobacteriales</taxon>
        <taxon>Methanobacteriaceae</taxon>
        <taxon>Candidatus Methanobinarius</taxon>
    </lineage>
</organism>
<protein>
    <submittedName>
        <fullName evidence="2">Uncharacterized protein</fullName>
    </submittedName>
</protein>
<accession>A0A366MDR2</accession>
<evidence type="ECO:0000256" key="1">
    <source>
        <dbReference type="SAM" id="Phobius"/>
    </source>
</evidence>
<keyword evidence="1" id="KW-0812">Transmembrane</keyword>
<gene>
    <name evidence="2" type="ORF">ALNOE001_04040</name>
</gene>
<dbReference type="EMBL" id="NIZT01000009">
    <property type="protein sequence ID" value="RBQ24167.1"/>
    <property type="molecule type" value="Genomic_DNA"/>
</dbReference>
<dbReference type="AlphaFoldDB" id="A0A366MDR2"/>
<feature type="transmembrane region" description="Helical" evidence="1">
    <location>
        <begin position="74"/>
        <end position="95"/>
    </location>
</feature>
<reference evidence="2 3" key="1">
    <citation type="submission" date="2018-06" db="EMBL/GenBank/DDBJ databases">
        <title>Genomic insight into two independent archaeal endosymbiosis events.</title>
        <authorList>
            <person name="Lind A.E."/>
            <person name="Lewis W.H."/>
            <person name="Spang A."/>
            <person name="Guy L."/>
            <person name="Embley M.T."/>
            <person name="Ettema T.J.G."/>
        </authorList>
    </citation>
    <scope>NUCLEOTIDE SEQUENCE [LARGE SCALE GENOMIC DNA]</scope>
    <source>
        <strain evidence="2">NOE</strain>
    </source>
</reference>
<name>A0A366MDR2_9EURY</name>
<comment type="caution">
    <text evidence="2">The sequence shown here is derived from an EMBL/GenBank/DDBJ whole genome shotgun (WGS) entry which is preliminary data.</text>
</comment>
<keyword evidence="3" id="KW-1185">Reference proteome</keyword>
<evidence type="ECO:0000313" key="2">
    <source>
        <dbReference type="EMBL" id="RBQ24167.1"/>
    </source>
</evidence>
<sequence>MVILFLAKKVSKILPLAALMYIASLKEPIPPETILLSCIEIHFRSVVEFPLISILISDVVILLLVIIKLPYVEYIAVLYPVIVRLISVILVLVILNRVPGVPSGVILIPVLLFSIMDTLPLFMLI</sequence>
<keyword evidence="1" id="KW-0472">Membrane</keyword>
<dbReference type="Proteomes" id="UP000253099">
    <property type="component" value="Unassembled WGS sequence"/>
</dbReference>
<evidence type="ECO:0000313" key="3">
    <source>
        <dbReference type="Proteomes" id="UP000253099"/>
    </source>
</evidence>
<feature type="transmembrane region" description="Helical" evidence="1">
    <location>
        <begin position="49"/>
        <end position="67"/>
    </location>
</feature>